<feature type="region of interest" description="Disordered" evidence="1">
    <location>
        <begin position="1"/>
        <end position="76"/>
    </location>
</feature>
<dbReference type="EMBL" id="FJUW01000019">
    <property type="protein sequence ID" value="CZT00361.1"/>
    <property type="molecule type" value="Genomic_DNA"/>
</dbReference>
<evidence type="ECO:0000313" key="3">
    <source>
        <dbReference type="Proteomes" id="UP000178129"/>
    </source>
</evidence>
<dbReference type="Proteomes" id="UP000178129">
    <property type="component" value="Unassembled WGS sequence"/>
</dbReference>
<organism evidence="2 3">
    <name type="scientific">Rhynchosporium graminicola</name>
    <dbReference type="NCBI Taxonomy" id="2792576"/>
    <lineage>
        <taxon>Eukaryota</taxon>
        <taxon>Fungi</taxon>
        <taxon>Dikarya</taxon>
        <taxon>Ascomycota</taxon>
        <taxon>Pezizomycotina</taxon>
        <taxon>Leotiomycetes</taxon>
        <taxon>Helotiales</taxon>
        <taxon>Ploettnerulaceae</taxon>
        <taxon>Rhynchosporium</taxon>
    </lineage>
</organism>
<evidence type="ECO:0000313" key="2">
    <source>
        <dbReference type="EMBL" id="CZT00361.1"/>
    </source>
</evidence>
<feature type="compositionally biased region" description="Polar residues" evidence="1">
    <location>
        <begin position="53"/>
        <end position="63"/>
    </location>
</feature>
<gene>
    <name evidence="2" type="ORF">RCO7_14601</name>
</gene>
<evidence type="ECO:0000256" key="1">
    <source>
        <dbReference type="SAM" id="MobiDB-lite"/>
    </source>
</evidence>
<name>A0A1E1KQS2_9HELO</name>
<dbReference type="AlphaFoldDB" id="A0A1E1KQS2"/>
<keyword evidence="3" id="KW-1185">Reference proteome</keyword>
<comment type="caution">
    <text evidence="2">The sequence shown here is derived from an EMBL/GenBank/DDBJ whole genome shotgun (WGS) entry which is preliminary data.</text>
</comment>
<feature type="compositionally biased region" description="Low complexity" evidence="1">
    <location>
        <begin position="33"/>
        <end position="45"/>
    </location>
</feature>
<sequence>MKSPLPSTHFQCDALPPYLRGSPSSRYPPHKPSPSNSLPSLPCSLKLHRSIDTPKQGTQSPMQSLLAEKVSYGRVV</sequence>
<protein>
    <submittedName>
        <fullName evidence="2">Uncharacterized protein</fullName>
    </submittedName>
</protein>
<proteinExistence type="predicted"/>
<feature type="compositionally biased region" description="Polar residues" evidence="1">
    <location>
        <begin position="1"/>
        <end position="10"/>
    </location>
</feature>
<accession>A0A1E1KQS2</accession>
<dbReference type="InParanoid" id="A0A1E1KQS2"/>
<reference evidence="3" key="1">
    <citation type="submission" date="2016-03" db="EMBL/GenBank/DDBJ databases">
        <authorList>
            <person name="Ploux O."/>
        </authorList>
    </citation>
    <scope>NUCLEOTIDE SEQUENCE [LARGE SCALE GENOMIC DNA]</scope>
    <source>
        <strain evidence="3">UK7</strain>
    </source>
</reference>